<dbReference type="PANTHER" id="PTHR23147">
    <property type="entry name" value="SERINE/ARGININE RICH SPLICING FACTOR"/>
    <property type="match status" value="1"/>
</dbReference>
<dbReference type="SMART" id="SM00360">
    <property type="entry name" value="RRM"/>
    <property type="match status" value="1"/>
</dbReference>
<sequence length="243" mass="26470">MSTDNISVVFYVNNNVYIRVAQLSSSYLSDITTLKKAFFIKLDYQLLLKQFFTKFWLVAYCFTIDYYGEDDRRRNRREDVECKVYVGDLSKDASEQELEKEFAAYGRIKKVWVARNPPGFAFVEFEDPRDAEDAIAGMNGQDFCGQRIRVEQASVRRSGRGGGRGGGYSRGPPRYDSYRGGRDGGGRGGYGGGGRGGYGSGGGRGGYGGRGGGGYKYGESGSYGGGSSSSGSRCALFSSISKC</sequence>
<feature type="compositionally biased region" description="Gly residues" evidence="2">
    <location>
        <begin position="186"/>
        <end position="228"/>
    </location>
</feature>
<dbReference type="GO" id="GO:0003723">
    <property type="term" value="F:RNA binding"/>
    <property type="evidence" value="ECO:0007669"/>
    <property type="project" value="UniProtKB-UniRule"/>
</dbReference>
<evidence type="ECO:0000256" key="2">
    <source>
        <dbReference type="SAM" id="MobiDB-lite"/>
    </source>
</evidence>
<dbReference type="InterPro" id="IPR012677">
    <property type="entry name" value="Nucleotide-bd_a/b_plait_sf"/>
</dbReference>
<accession>A0A7J7K436</accession>
<feature type="compositionally biased region" description="Gly residues" evidence="2">
    <location>
        <begin position="160"/>
        <end position="169"/>
    </location>
</feature>
<dbReference type="SUPFAM" id="SSF54928">
    <property type="entry name" value="RNA-binding domain, RBD"/>
    <property type="match status" value="1"/>
</dbReference>
<dbReference type="PROSITE" id="PS50102">
    <property type="entry name" value="RRM"/>
    <property type="match status" value="1"/>
</dbReference>
<gene>
    <name evidence="4" type="ORF">EB796_009357</name>
</gene>
<reference evidence="4" key="1">
    <citation type="submission" date="2020-06" db="EMBL/GenBank/DDBJ databases">
        <title>Draft genome of Bugula neritina, a colonial animal packing powerful symbionts and potential medicines.</title>
        <authorList>
            <person name="Rayko M."/>
        </authorList>
    </citation>
    <scope>NUCLEOTIDE SEQUENCE [LARGE SCALE GENOMIC DNA]</scope>
    <source>
        <strain evidence="4">Kwan_BN1</strain>
    </source>
</reference>
<keyword evidence="1" id="KW-0694">RNA-binding</keyword>
<proteinExistence type="predicted"/>
<feature type="domain" description="RRM" evidence="3">
    <location>
        <begin position="82"/>
        <end position="155"/>
    </location>
</feature>
<dbReference type="Pfam" id="PF00076">
    <property type="entry name" value="RRM_1"/>
    <property type="match status" value="1"/>
</dbReference>
<dbReference type="InterPro" id="IPR050907">
    <property type="entry name" value="SRSF"/>
</dbReference>
<feature type="region of interest" description="Disordered" evidence="2">
    <location>
        <begin position="154"/>
        <end position="243"/>
    </location>
</feature>
<dbReference type="CDD" id="cd12373">
    <property type="entry name" value="RRM_SRSF3_like"/>
    <property type="match status" value="1"/>
</dbReference>
<evidence type="ECO:0000313" key="4">
    <source>
        <dbReference type="EMBL" id="KAF6032336.1"/>
    </source>
</evidence>
<name>A0A7J7K436_BUGNE</name>
<dbReference type="Proteomes" id="UP000593567">
    <property type="component" value="Unassembled WGS sequence"/>
</dbReference>
<comment type="caution">
    <text evidence="4">The sequence shown here is derived from an EMBL/GenBank/DDBJ whole genome shotgun (WGS) entry which is preliminary data.</text>
</comment>
<dbReference type="InterPro" id="IPR035979">
    <property type="entry name" value="RBD_domain_sf"/>
</dbReference>
<organism evidence="4 5">
    <name type="scientific">Bugula neritina</name>
    <name type="common">Brown bryozoan</name>
    <name type="synonym">Sertularia neritina</name>
    <dbReference type="NCBI Taxonomy" id="10212"/>
    <lineage>
        <taxon>Eukaryota</taxon>
        <taxon>Metazoa</taxon>
        <taxon>Spiralia</taxon>
        <taxon>Lophotrochozoa</taxon>
        <taxon>Bryozoa</taxon>
        <taxon>Gymnolaemata</taxon>
        <taxon>Cheilostomatida</taxon>
        <taxon>Flustrina</taxon>
        <taxon>Buguloidea</taxon>
        <taxon>Bugulidae</taxon>
        <taxon>Bugula</taxon>
    </lineage>
</organism>
<feature type="compositionally biased region" description="Basic and acidic residues" evidence="2">
    <location>
        <begin position="176"/>
        <end position="185"/>
    </location>
</feature>
<keyword evidence="5" id="KW-1185">Reference proteome</keyword>
<dbReference type="Gene3D" id="3.30.70.330">
    <property type="match status" value="1"/>
</dbReference>
<dbReference type="FunFam" id="3.30.70.330:FF:001074">
    <property type="entry name" value="Splicing factor, arginine/serine-rich 7"/>
    <property type="match status" value="1"/>
</dbReference>
<protein>
    <submittedName>
        <fullName evidence="4">SRSF7</fullName>
    </submittedName>
</protein>
<evidence type="ECO:0000313" key="5">
    <source>
        <dbReference type="Proteomes" id="UP000593567"/>
    </source>
</evidence>
<dbReference type="InterPro" id="IPR000504">
    <property type="entry name" value="RRM_dom"/>
</dbReference>
<evidence type="ECO:0000256" key="1">
    <source>
        <dbReference type="PROSITE-ProRule" id="PRU00176"/>
    </source>
</evidence>
<dbReference type="AlphaFoldDB" id="A0A7J7K436"/>
<dbReference type="OrthoDB" id="5970at2759"/>
<dbReference type="EMBL" id="VXIV02001514">
    <property type="protein sequence ID" value="KAF6032336.1"/>
    <property type="molecule type" value="Genomic_DNA"/>
</dbReference>
<evidence type="ECO:0000259" key="3">
    <source>
        <dbReference type="PROSITE" id="PS50102"/>
    </source>
</evidence>